<proteinExistence type="predicted"/>
<dbReference type="InterPro" id="IPR011042">
    <property type="entry name" value="6-blade_b-propeller_TolB-like"/>
</dbReference>
<name>A0A3M2M5X2_9ACTN</name>
<dbReference type="SUPFAM" id="SSF53474">
    <property type="entry name" value="alpha/beta-Hydrolases"/>
    <property type="match status" value="1"/>
</dbReference>
<dbReference type="SUPFAM" id="SSF69304">
    <property type="entry name" value="Tricorn protease N-terminal domain"/>
    <property type="match status" value="2"/>
</dbReference>
<evidence type="ECO:0000313" key="3">
    <source>
        <dbReference type="EMBL" id="RMI43905.1"/>
    </source>
</evidence>
<dbReference type="PANTHER" id="PTHR42776:SF27">
    <property type="entry name" value="DIPEPTIDYL PEPTIDASE FAMILY MEMBER 6"/>
    <property type="match status" value="1"/>
</dbReference>
<dbReference type="EMBL" id="RFFG01000022">
    <property type="protein sequence ID" value="RMI43905.1"/>
    <property type="molecule type" value="Genomic_DNA"/>
</dbReference>
<evidence type="ECO:0000313" key="4">
    <source>
        <dbReference type="Proteomes" id="UP000282674"/>
    </source>
</evidence>
<reference evidence="3 4" key="1">
    <citation type="submission" date="2018-10" db="EMBL/GenBank/DDBJ databases">
        <title>Isolation from soil.</title>
        <authorList>
            <person name="Hu J."/>
        </authorList>
    </citation>
    <scope>NUCLEOTIDE SEQUENCE [LARGE SCALE GENOMIC DNA]</scope>
    <source>
        <strain evidence="3 4">NEAU-Ht49</strain>
    </source>
</reference>
<dbReference type="PANTHER" id="PTHR42776">
    <property type="entry name" value="SERINE PEPTIDASE S9 FAMILY MEMBER"/>
    <property type="match status" value="1"/>
</dbReference>
<dbReference type="Proteomes" id="UP000282674">
    <property type="component" value="Unassembled WGS sequence"/>
</dbReference>
<feature type="domain" description="Peptidase S9 prolyl oligopeptidase catalytic" evidence="2">
    <location>
        <begin position="395"/>
        <end position="597"/>
    </location>
</feature>
<gene>
    <name evidence="3" type="ORF">EBO15_14475</name>
</gene>
<dbReference type="RefSeq" id="WP_122194903.1">
    <property type="nucleotide sequence ID" value="NZ_JBHSKC010000035.1"/>
</dbReference>
<organism evidence="3 4">
    <name type="scientific">Actinomadura harenae</name>
    <dbReference type="NCBI Taxonomy" id="2483351"/>
    <lineage>
        <taxon>Bacteria</taxon>
        <taxon>Bacillati</taxon>
        <taxon>Actinomycetota</taxon>
        <taxon>Actinomycetes</taxon>
        <taxon>Streptosporangiales</taxon>
        <taxon>Thermomonosporaceae</taxon>
        <taxon>Actinomadura</taxon>
    </lineage>
</organism>
<protein>
    <submittedName>
        <fullName evidence="3">S9 family peptidase</fullName>
    </submittedName>
</protein>
<dbReference type="Gene3D" id="2.120.10.30">
    <property type="entry name" value="TolB, C-terminal domain"/>
    <property type="match status" value="3"/>
</dbReference>
<dbReference type="InterPro" id="IPR001375">
    <property type="entry name" value="Peptidase_S9_cat"/>
</dbReference>
<evidence type="ECO:0000256" key="1">
    <source>
        <dbReference type="ARBA" id="ARBA00022801"/>
    </source>
</evidence>
<dbReference type="InterPro" id="IPR029058">
    <property type="entry name" value="AB_hydrolase_fold"/>
</dbReference>
<dbReference type="GO" id="GO:0004252">
    <property type="term" value="F:serine-type endopeptidase activity"/>
    <property type="evidence" value="ECO:0007669"/>
    <property type="project" value="TreeGrafter"/>
</dbReference>
<dbReference type="Gene3D" id="3.40.50.1820">
    <property type="entry name" value="alpha/beta hydrolase"/>
    <property type="match status" value="1"/>
</dbReference>
<sequence>MPSFQYQDFVPHQRFQRALAFAPQGDRLAFSSNAGGTSALWTVPTTGDPARKLAQMPGRIVRQAAWTPDGAAVVFTADFEGDEQYGIFRVGLDGDAPIPIVSGQDCQCIIARRPFDSEGRRLLYAANDRDPAVQDLLIRDLATGDVQRIEPEEGVAFTPVMLSPDARWVLVSGFRSNTDVGAYLVDLARPDDRPQCVTNEHGTALYEPMCWAPDSSGFYLLTDLWGFTAAAFYRLDDHSLSPVSQYDWDVETLDAAGGSLAWTVNEAGRSVLYVRRAEGTAGISDVPSGVISTLSLSEDGRMAAMLLDSPSRPEEILLVDLDEGASRRLTDGRPSALRSVAPVEPELITYPSSGGRDVHAFVYRPTTPGPHPVLLSIHGGPEGQERPRYAALYQHLLHHGIAVFAPNIAGSTGYGRVHQKLIYRDWGGIDLEDLDHAVRYLHTRPDLDVDRVAVFGGSYGGFAALSCLARLPHRWAAGVSICGPSNLVTLASEAPPTWRSVVDALLGNPETDADRLLANSPITHADAIDAPLLVLQGARDPRVPRAESDNLVERLRNRGVQVRYEVFPDEGHGFATQANELRAYSETAAFLIAHLAKDGR</sequence>
<accession>A0A3M2M5X2</accession>
<keyword evidence="1" id="KW-0378">Hydrolase</keyword>
<comment type="caution">
    <text evidence="3">The sequence shown here is derived from an EMBL/GenBank/DDBJ whole genome shotgun (WGS) entry which is preliminary data.</text>
</comment>
<keyword evidence="4" id="KW-1185">Reference proteome</keyword>
<dbReference type="GO" id="GO:0006508">
    <property type="term" value="P:proteolysis"/>
    <property type="evidence" value="ECO:0007669"/>
    <property type="project" value="InterPro"/>
</dbReference>
<dbReference type="OrthoDB" id="128799at2"/>
<dbReference type="AlphaFoldDB" id="A0A3M2M5X2"/>
<dbReference type="Pfam" id="PF00326">
    <property type="entry name" value="Peptidase_S9"/>
    <property type="match status" value="1"/>
</dbReference>
<evidence type="ECO:0000259" key="2">
    <source>
        <dbReference type="Pfam" id="PF00326"/>
    </source>
</evidence>